<evidence type="ECO:0000256" key="1">
    <source>
        <dbReference type="ARBA" id="ARBA00009437"/>
    </source>
</evidence>
<dbReference type="GO" id="GO:0043565">
    <property type="term" value="F:sequence-specific DNA binding"/>
    <property type="evidence" value="ECO:0007669"/>
    <property type="project" value="TreeGrafter"/>
</dbReference>
<keyword evidence="2" id="KW-0805">Transcription regulation</keyword>
<dbReference type="Gene3D" id="1.10.10.10">
    <property type="entry name" value="Winged helix-like DNA-binding domain superfamily/Winged helix DNA-binding domain"/>
    <property type="match status" value="1"/>
</dbReference>
<dbReference type="PANTHER" id="PTHR30537">
    <property type="entry name" value="HTH-TYPE TRANSCRIPTIONAL REGULATOR"/>
    <property type="match status" value="1"/>
</dbReference>
<evidence type="ECO:0000259" key="5">
    <source>
        <dbReference type="PROSITE" id="PS50931"/>
    </source>
</evidence>
<reference evidence="6" key="1">
    <citation type="submission" date="2020-08" db="EMBL/GenBank/DDBJ databases">
        <title>Sulfitobacter aestuariivivens sp. nov., isolated from a tidal flat.</title>
        <authorList>
            <person name="Park S."/>
            <person name="Yoon J.-H."/>
        </authorList>
    </citation>
    <scope>NUCLEOTIDE SEQUENCE</scope>
    <source>
        <strain evidence="6">TSTF-M16</strain>
    </source>
</reference>
<dbReference type="Pfam" id="PF00126">
    <property type="entry name" value="HTH_1"/>
    <property type="match status" value="1"/>
</dbReference>
<dbReference type="EMBL" id="JACTAG010000002">
    <property type="protein sequence ID" value="MBD3665646.1"/>
    <property type="molecule type" value="Genomic_DNA"/>
</dbReference>
<evidence type="ECO:0000313" key="7">
    <source>
        <dbReference type="Proteomes" id="UP000635142"/>
    </source>
</evidence>
<evidence type="ECO:0000256" key="4">
    <source>
        <dbReference type="ARBA" id="ARBA00023163"/>
    </source>
</evidence>
<evidence type="ECO:0000256" key="3">
    <source>
        <dbReference type="ARBA" id="ARBA00023125"/>
    </source>
</evidence>
<dbReference type="PROSITE" id="PS50931">
    <property type="entry name" value="HTH_LYSR"/>
    <property type="match status" value="1"/>
</dbReference>
<dbReference type="InterPro" id="IPR036388">
    <property type="entry name" value="WH-like_DNA-bd_sf"/>
</dbReference>
<dbReference type="InterPro" id="IPR005119">
    <property type="entry name" value="LysR_subst-bd"/>
</dbReference>
<dbReference type="RefSeq" id="WP_191076610.1">
    <property type="nucleotide sequence ID" value="NZ_JACTAG010000002.1"/>
</dbReference>
<keyword evidence="7" id="KW-1185">Reference proteome</keyword>
<dbReference type="InterPro" id="IPR058163">
    <property type="entry name" value="LysR-type_TF_proteobact-type"/>
</dbReference>
<dbReference type="SUPFAM" id="SSF46785">
    <property type="entry name" value="Winged helix' DNA-binding domain"/>
    <property type="match status" value="1"/>
</dbReference>
<dbReference type="GO" id="GO:0003700">
    <property type="term" value="F:DNA-binding transcription factor activity"/>
    <property type="evidence" value="ECO:0007669"/>
    <property type="project" value="InterPro"/>
</dbReference>
<dbReference type="InterPro" id="IPR000847">
    <property type="entry name" value="LysR_HTH_N"/>
</dbReference>
<dbReference type="AlphaFoldDB" id="A0A927D770"/>
<name>A0A927D770_9RHOB</name>
<dbReference type="SUPFAM" id="SSF53850">
    <property type="entry name" value="Periplasmic binding protein-like II"/>
    <property type="match status" value="1"/>
</dbReference>
<keyword evidence="4" id="KW-0804">Transcription</keyword>
<organism evidence="6 7">
    <name type="scientific">Sulfitobacter aestuariivivens</name>
    <dbReference type="NCBI Taxonomy" id="2766981"/>
    <lineage>
        <taxon>Bacteria</taxon>
        <taxon>Pseudomonadati</taxon>
        <taxon>Pseudomonadota</taxon>
        <taxon>Alphaproteobacteria</taxon>
        <taxon>Rhodobacterales</taxon>
        <taxon>Roseobacteraceae</taxon>
        <taxon>Sulfitobacter</taxon>
    </lineage>
</organism>
<dbReference type="InterPro" id="IPR036390">
    <property type="entry name" value="WH_DNA-bd_sf"/>
</dbReference>
<dbReference type="GO" id="GO:0006351">
    <property type="term" value="P:DNA-templated transcription"/>
    <property type="evidence" value="ECO:0007669"/>
    <property type="project" value="TreeGrafter"/>
</dbReference>
<comment type="similarity">
    <text evidence="1">Belongs to the LysR transcriptional regulatory family.</text>
</comment>
<keyword evidence="3" id="KW-0238">DNA-binding</keyword>
<evidence type="ECO:0000313" key="6">
    <source>
        <dbReference type="EMBL" id="MBD3665646.1"/>
    </source>
</evidence>
<gene>
    <name evidence="6" type="ORF">H9Q16_17055</name>
</gene>
<dbReference type="Proteomes" id="UP000635142">
    <property type="component" value="Unassembled WGS sequence"/>
</dbReference>
<dbReference type="PRINTS" id="PR00039">
    <property type="entry name" value="HTHLYSR"/>
</dbReference>
<dbReference type="Pfam" id="PF03466">
    <property type="entry name" value="LysR_substrate"/>
    <property type="match status" value="1"/>
</dbReference>
<sequence length="302" mass="33216">MRRKLPPFAAVRAFEAAARHLSFAKAADELCLTPSAISHQVRALEEYLDTKLFERRNNRLQLTLTGDAYAGKMTSLLDVFEASTLHAAGTTSQSLRVLCTPGFAARWLVPRLDRFVEPSAVRLRVSVGAPSTDFQSNDADVVIGWADDPVQGAEVVPLMQSGRYPVAAPSFVRAQCIKTPEDLRNVTLMHDETMDQWAEWFAAAGVEPPDFPSGPEFPNCELATSGVEQGLGVSLAYDIMVRETVKSGRLVRLFEAVTLPFVIYSFVCQRSRASEPLIAAFRDFVFNEVEADGRPSFAVVAE</sequence>
<proteinExistence type="inferred from homology"/>
<protein>
    <submittedName>
        <fullName evidence="6">LysR family transcriptional regulator</fullName>
    </submittedName>
</protein>
<dbReference type="Gene3D" id="3.40.190.10">
    <property type="entry name" value="Periplasmic binding protein-like II"/>
    <property type="match status" value="2"/>
</dbReference>
<dbReference type="CDD" id="cd08432">
    <property type="entry name" value="PBP2_GcdR_TrpI_HvrB_AmpR_like"/>
    <property type="match status" value="1"/>
</dbReference>
<feature type="domain" description="HTH lysR-type" evidence="5">
    <location>
        <begin position="6"/>
        <end position="63"/>
    </location>
</feature>
<comment type="caution">
    <text evidence="6">The sequence shown here is derived from an EMBL/GenBank/DDBJ whole genome shotgun (WGS) entry which is preliminary data.</text>
</comment>
<evidence type="ECO:0000256" key="2">
    <source>
        <dbReference type="ARBA" id="ARBA00023015"/>
    </source>
</evidence>
<accession>A0A927D770</accession>
<dbReference type="PANTHER" id="PTHR30537:SF74">
    <property type="entry name" value="HTH-TYPE TRANSCRIPTIONAL REGULATOR TRPI"/>
    <property type="match status" value="1"/>
</dbReference>